<keyword evidence="7" id="KW-1185">Reference proteome</keyword>
<protein>
    <submittedName>
        <fullName evidence="6">TraR/DksA C4-type zinc finger protein</fullName>
    </submittedName>
</protein>
<dbReference type="PANTHER" id="PTHR33823:SF2">
    <property type="entry name" value="RNA POLYMERASE-BINDING TRANSCRIPTION FACTOR DKSA"/>
    <property type="match status" value="1"/>
</dbReference>
<evidence type="ECO:0000256" key="4">
    <source>
        <dbReference type="PROSITE-ProRule" id="PRU00510"/>
    </source>
</evidence>
<dbReference type="InterPro" id="IPR000962">
    <property type="entry name" value="Znf_DskA_TraR"/>
</dbReference>
<dbReference type="Proteomes" id="UP001500713">
    <property type="component" value="Unassembled WGS sequence"/>
</dbReference>
<keyword evidence="2" id="KW-0863">Zinc-finger</keyword>
<keyword evidence="3" id="KW-0862">Zinc</keyword>
<dbReference type="EMBL" id="BAAAEM010000003">
    <property type="protein sequence ID" value="GAA0487268.1"/>
    <property type="molecule type" value="Genomic_DNA"/>
</dbReference>
<sequence length="115" mass="12849">MADDLSEREIATLKALLLQRQAELKALDEEAAGWSDTVELDQQSVGRLSRMDAMQQQEMAQAEARRRVHDLARIDIALNRIDEDEYGWCAECGEPIAYKRLEIDPAAALCIGCAS</sequence>
<dbReference type="Pfam" id="PF01258">
    <property type="entry name" value="zf-dskA_traR"/>
    <property type="match status" value="1"/>
</dbReference>
<gene>
    <name evidence="6" type="ORF">GCM10009096_32670</name>
</gene>
<feature type="zinc finger region" description="dksA C4-type" evidence="4">
    <location>
        <begin position="89"/>
        <end position="113"/>
    </location>
</feature>
<accession>A0ABN1AZT3</accession>
<evidence type="ECO:0000256" key="3">
    <source>
        <dbReference type="ARBA" id="ARBA00022833"/>
    </source>
</evidence>
<organism evidence="6 7">
    <name type="scientific">Parasphingorhabdus litoris</name>
    <dbReference type="NCBI Taxonomy" id="394733"/>
    <lineage>
        <taxon>Bacteria</taxon>
        <taxon>Pseudomonadati</taxon>
        <taxon>Pseudomonadota</taxon>
        <taxon>Alphaproteobacteria</taxon>
        <taxon>Sphingomonadales</taxon>
        <taxon>Sphingomonadaceae</taxon>
        <taxon>Parasphingorhabdus</taxon>
    </lineage>
</organism>
<dbReference type="Gene3D" id="1.20.120.910">
    <property type="entry name" value="DksA, coiled-coil domain"/>
    <property type="match status" value="1"/>
</dbReference>
<evidence type="ECO:0000259" key="5">
    <source>
        <dbReference type="Pfam" id="PF01258"/>
    </source>
</evidence>
<dbReference type="PROSITE" id="PS51128">
    <property type="entry name" value="ZF_DKSA_2"/>
    <property type="match status" value="1"/>
</dbReference>
<proteinExistence type="predicted"/>
<dbReference type="RefSeq" id="WP_229955778.1">
    <property type="nucleotide sequence ID" value="NZ_BAAAEM010000003.1"/>
</dbReference>
<evidence type="ECO:0000256" key="1">
    <source>
        <dbReference type="ARBA" id="ARBA00022723"/>
    </source>
</evidence>
<keyword evidence="1" id="KW-0479">Metal-binding</keyword>
<dbReference type="PANTHER" id="PTHR33823">
    <property type="entry name" value="RNA POLYMERASE-BINDING TRANSCRIPTION FACTOR DKSA-RELATED"/>
    <property type="match status" value="1"/>
</dbReference>
<name>A0ABN1AZT3_9SPHN</name>
<evidence type="ECO:0000256" key="2">
    <source>
        <dbReference type="ARBA" id="ARBA00022771"/>
    </source>
</evidence>
<evidence type="ECO:0000313" key="7">
    <source>
        <dbReference type="Proteomes" id="UP001500713"/>
    </source>
</evidence>
<comment type="caution">
    <text evidence="6">The sequence shown here is derived from an EMBL/GenBank/DDBJ whole genome shotgun (WGS) entry which is preliminary data.</text>
</comment>
<reference evidence="7" key="1">
    <citation type="journal article" date="2019" name="Int. J. Syst. Evol. Microbiol.">
        <title>The Global Catalogue of Microorganisms (GCM) 10K type strain sequencing project: providing services to taxonomists for standard genome sequencing and annotation.</title>
        <authorList>
            <consortium name="The Broad Institute Genomics Platform"/>
            <consortium name="The Broad Institute Genome Sequencing Center for Infectious Disease"/>
            <person name="Wu L."/>
            <person name="Ma J."/>
        </authorList>
    </citation>
    <scope>NUCLEOTIDE SEQUENCE [LARGE SCALE GENOMIC DNA]</scope>
    <source>
        <strain evidence="7">JCM 14162</strain>
    </source>
</reference>
<evidence type="ECO:0000313" key="6">
    <source>
        <dbReference type="EMBL" id="GAA0487268.1"/>
    </source>
</evidence>
<dbReference type="SUPFAM" id="SSF57716">
    <property type="entry name" value="Glucocorticoid receptor-like (DNA-binding domain)"/>
    <property type="match status" value="1"/>
</dbReference>
<feature type="domain" description="Zinc finger DksA/TraR C4-type" evidence="5">
    <location>
        <begin position="86"/>
        <end position="114"/>
    </location>
</feature>